<keyword evidence="2" id="KW-0472">Membrane</keyword>
<comment type="caution">
    <text evidence="3">The sequence shown here is derived from an EMBL/GenBank/DDBJ whole genome shotgun (WGS) entry which is preliminary data.</text>
</comment>
<evidence type="ECO:0000313" key="4">
    <source>
        <dbReference type="Proteomes" id="UP001153365"/>
    </source>
</evidence>
<gene>
    <name evidence="3" type="ORF">PPACK8108_LOCUS20442</name>
</gene>
<name>A0AAV0BHG6_PHAPC</name>
<feature type="region of interest" description="Disordered" evidence="1">
    <location>
        <begin position="280"/>
        <end position="313"/>
    </location>
</feature>
<keyword evidence="2" id="KW-1133">Transmembrane helix</keyword>
<evidence type="ECO:0000256" key="2">
    <source>
        <dbReference type="SAM" id="Phobius"/>
    </source>
</evidence>
<dbReference type="AlphaFoldDB" id="A0AAV0BHG6"/>
<keyword evidence="2" id="KW-0812">Transmembrane</keyword>
<feature type="region of interest" description="Disordered" evidence="1">
    <location>
        <begin position="104"/>
        <end position="130"/>
    </location>
</feature>
<organism evidence="3 4">
    <name type="scientific">Phakopsora pachyrhizi</name>
    <name type="common">Asian soybean rust disease fungus</name>
    <dbReference type="NCBI Taxonomy" id="170000"/>
    <lineage>
        <taxon>Eukaryota</taxon>
        <taxon>Fungi</taxon>
        <taxon>Dikarya</taxon>
        <taxon>Basidiomycota</taxon>
        <taxon>Pucciniomycotina</taxon>
        <taxon>Pucciniomycetes</taxon>
        <taxon>Pucciniales</taxon>
        <taxon>Phakopsoraceae</taxon>
        <taxon>Phakopsora</taxon>
    </lineage>
</organism>
<accession>A0AAV0BHG6</accession>
<reference evidence="3" key="1">
    <citation type="submission" date="2022-06" db="EMBL/GenBank/DDBJ databases">
        <authorList>
            <consortium name="SYNGENTA / RWTH Aachen University"/>
        </authorList>
    </citation>
    <scope>NUCLEOTIDE SEQUENCE</scope>
</reference>
<proteinExistence type="predicted"/>
<feature type="transmembrane region" description="Helical" evidence="2">
    <location>
        <begin position="138"/>
        <end position="160"/>
    </location>
</feature>
<sequence>MAQHCENCEKWIQTSSTMHSANHLPKKLAAILEKPTVQKPPDVVYPGENINDQNGGPNALVPPLYSTSPTVTSLPKPLGDQAIISTSALSAIPSSTESVSFASIATTFPPSPPQSSSTSAPITEGSQSQSKISKKNSLSTFLALLIVLLILSAMAGYGVFRLRKRKKRRKREVEAHIKFKEFKTVNEISAPIPTPYLNQETSQLSSQKNLVEDRVPVEIPKNSSKLRKKVNFNLDDEKNSLRNNYLTEVNQSPRNTTNIKSRNLRDSDFYSNISDYYDGEKTETSEYSSRPRRLQSIPFKIPLPSKVDPTRNR</sequence>
<keyword evidence="4" id="KW-1185">Reference proteome</keyword>
<protein>
    <submittedName>
        <fullName evidence="3">Expressed protein</fullName>
    </submittedName>
</protein>
<dbReference type="Proteomes" id="UP001153365">
    <property type="component" value="Unassembled WGS sequence"/>
</dbReference>
<evidence type="ECO:0000256" key="1">
    <source>
        <dbReference type="SAM" id="MobiDB-lite"/>
    </source>
</evidence>
<evidence type="ECO:0000313" key="3">
    <source>
        <dbReference type="EMBL" id="CAH7685850.1"/>
    </source>
</evidence>
<feature type="compositionally biased region" description="Low complexity" evidence="1">
    <location>
        <begin position="114"/>
        <end position="130"/>
    </location>
</feature>
<dbReference type="EMBL" id="CALTRL010005754">
    <property type="protein sequence ID" value="CAH7685850.1"/>
    <property type="molecule type" value="Genomic_DNA"/>
</dbReference>